<sequence>MRTIAWIIIGCICIGLVSYGVFGYGDDQASAEISQEAAGQFVRMDDDGKKIVMTVDGQQEVYPVSSTVWVYRDNQKSGTGDLQSGDTLDVILNSKHQVAYIKAASTGQASSAASEAPEASGAPAREREEAAASQAEASLSAPSAQKAPMDSATGDQKLIGPELPQGSFRADEAPAAGIAGSPVDSGQQPRGDAASGAGASASPPVSANAGGWEKLSFDWKSRGFELKVKQEPGKQGASSKGKSELYLKTDDRSVIHLDGNEADSFIRTLMQGLPMEPKSFEQALKQKIASEFRLKSVPADWKVDVKWPEKKPADSNPPGTTPGGKVKGYDKNKEKANDYGKGKYGARDD</sequence>
<name>A0ABY4RRK8_9BACL</name>
<proteinExistence type="predicted"/>
<keyword evidence="3" id="KW-1185">Reference proteome</keyword>
<feature type="region of interest" description="Disordered" evidence="1">
    <location>
        <begin position="106"/>
        <end position="211"/>
    </location>
</feature>
<feature type="compositionally biased region" description="Low complexity" evidence="1">
    <location>
        <begin position="131"/>
        <end position="145"/>
    </location>
</feature>
<gene>
    <name evidence="2" type="ORF">SK3146_04065</name>
</gene>
<reference evidence="2" key="2">
    <citation type="journal article" date="2021" name="J Anim Sci Technol">
        <title>Complete genome sequence of Paenibacillus konkukensis sp. nov. SK3146 as a potential probiotic strain.</title>
        <authorList>
            <person name="Jung H.I."/>
            <person name="Park S."/>
            <person name="Niu K.M."/>
            <person name="Lee S.W."/>
            <person name="Kothari D."/>
            <person name="Yi K.J."/>
            <person name="Kim S.K."/>
        </authorList>
    </citation>
    <scope>NUCLEOTIDE SEQUENCE</scope>
    <source>
        <strain evidence="2">SK3146</strain>
    </source>
</reference>
<evidence type="ECO:0008006" key="4">
    <source>
        <dbReference type="Google" id="ProtNLM"/>
    </source>
</evidence>
<dbReference type="Proteomes" id="UP001057134">
    <property type="component" value="Chromosome"/>
</dbReference>
<feature type="compositionally biased region" description="Basic and acidic residues" evidence="1">
    <location>
        <begin position="327"/>
        <end position="349"/>
    </location>
</feature>
<organism evidence="2 3">
    <name type="scientific">Paenibacillus konkukensis</name>
    <dbReference type="NCBI Taxonomy" id="2020716"/>
    <lineage>
        <taxon>Bacteria</taxon>
        <taxon>Bacillati</taxon>
        <taxon>Bacillota</taxon>
        <taxon>Bacilli</taxon>
        <taxon>Bacillales</taxon>
        <taxon>Paenibacillaceae</taxon>
        <taxon>Paenibacillus</taxon>
    </lineage>
</organism>
<evidence type="ECO:0000256" key="1">
    <source>
        <dbReference type="SAM" id="MobiDB-lite"/>
    </source>
</evidence>
<evidence type="ECO:0000313" key="2">
    <source>
        <dbReference type="EMBL" id="UQZ84810.1"/>
    </source>
</evidence>
<evidence type="ECO:0000313" key="3">
    <source>
        <dbReference type="Proteomes" id="UP001057134"/>
    </source>
</evidence>
<feature type="compositionally biased region" description="Low complexity" evidence="1">
    <location>
        <begin position="106"/>
        <end position="123"/>
    </location>
</feature>
<feature type="region of interest" description="Disordered" evidence="1">
    <location>
        <begin position="306"/>
        <end position="349"/>
    </location>
</feature>
<reference evidence="2" key="1">
    <citation type="submission" date="2018-02" db="EMBL/GenBank/DDBJ databases">
        <authorList>
            <person name="Kim S.-K."/>
            <person name="Jung H.-I."/>
            <person name="Lee S.-W."/>
        </authorList>
    </citation>
    <scope>NUCLEOTIDE SEQUENCE</scope>
    <source>
        <strain evidence="2">SK3146</strain>
    </source>
</reference>
<feature type="compositionally biased region" description="Low complexity" evidence="1">
    <location>
        <begin position="193"/>
        <end position="211"/>
    </location>
</feature>
<protein>
    <recommendedName>
        <fullName evidence="4">DUF4340 domain-containing protein</fullName>
    </recommendedName>
</protein>
<dbReference type="RefSeq" id="WP_249860535.1">
    <property type="nucleotide sequence ID" value="NZ_CP027059.1"/>
</dbReference>
<dbReference type="EMBL" id="CP027059">
    <property type="protein sequence ID" value="UQZ84810.1"/>
    <property type="molecule type" value="Genomic_DNA"/>
</dbReference>
<accession>A0ABY4RRK8</accession>